<sequence length="86" mass="10268">VHFDDAFFKDQSEIVNFLCVEFAFLQFQIEVMFFESFQHLECSCTMESRIRGVNQEVIHIDDEPSFSLVILEYVIHQCLECRRRIA</sequence>
<proteinExistence type="predicted"/>
<dbReference type="HOGENOM" id="CLU_2503951_0_0_1"/>
<dbReference type="AlphaFoldDB" id="A0A0C9TRV5"/>
<evidence type="ECO:0000313" key="2">
    <source>
        <dbReference type="Proteomes" id="UP000053647"/>
    </source>
</evidence>
<dbReference type="Proteomes" id="UP000053647">
    <property type="component" value="Unassembled WGS sequence"/>
</dbReference>
<accession>A0A0C9TRV5</accession>
<feature type="non-terminal residue" evidence="1">
    <location>
        <position position="1"/>
    </location>
</feature>
<name>A0A0C9TRV5_PAXIN</name>
<evidence type="ECO:0000313" key="1">
    <source>
        <dbReference type="EMBL" id="KIJ10552.1"/>
    </source>
</evidence>
<dbReference type="OrthoDB" id="2693386at2759"/>
<reference evidence="1 2" key="1">
    <citation type="submission" date="2014-06" db="EMBL/GenBank/DDBJ databases">
        <authorList>
            <consortium name="DOE Joint Genome Institute"/>
            <person name="Kuo A."/>
            <person name="Kohler A."/>
            <person name="Nagy L.G."/>
            <person name="Floudas D."/>
            <person name="Copeland A."/>
            <person name="Barry K.W."/>
            <person name="Cichocki N."/>
            <person name="Veneault-Fourrey C."/>
            <person name="LaButti K."/>
            <person name="Lindquist E.A."/>
            <person name="Lipzen A."/>
            <person name="Lundell T."/>
            <person name="Morin E."/>
            <person name="Murat C."/>
            <person name="Sun H."/>
            <person name="Tunlid A."/>
            <person name="Henrissat B."/>
            <person name="Grigoriev I.V."/>
            <person name="Hibbett D.S."/>
            <person name="Martin F."/>
            <person name="Nordberg H.P."/>
            <person name="Cantor M.N."/>
            <person name="Hua S.X."/>
        </authorList>
    </citation>
    <scope>NUCLEOTIDE SEQUENCE [LARGE SCALE GENOMIC DNA]</scope>
    <source>
        <strain evidence="1 2">ATCC 200175</strain>
    </source>
</reference>
<organism evidence="1 2">
    <name type="scientific">Paxillus involutus ATCC 200175</name>
    <dbReference type="NCBI Taxonomy" id="664439"/>
    <lineage>
        <taxon>Eukaryota</taxon>
        <taxon>Fungi</taxon>
        <taxon>Dikarya</taxon>
        <taxon>Basidiomycota</taxon>
        <taxon>Agaricomycotina</taxon>
        <taxon>Agaricomycetes</taxon>
        <taxon>Agaricomycetidae</taxon>
        <taxon>Boletales</taxon>
        <taxon>Paxilineae</taxon>
        <taxon>Paxillaceae</taxon>
        <taxon>Paxillus</taxon>
    </lineage>
</organism>
<dbReference type="EMBL" id="KN819403">
    <property type="protein sequence ID" value="KIJ10552.1"/>
    <property type="molecule type" value="Genomic_DNA"/>
</dbReference>
<reference evidence="2" key="2">
    <citation type="submission" date="2015-01" db="EMBL/GenBank/DDBJ databases">
        <title>Evolutionary Origins and Diversification of the Mycorrhizal Mutualists.</title>
        <authorList>
            <consortium name="DOE Joint Genome Institute"/>
            <consortium name="Mycorrhizal Genomics Consortium"/>
            <person name="Kohler A."/>
            <person name="Kuo A."/>
            <person name="Nagy L.G."/>
            <person name="Floudas D."/>
            <person name="Copeland A."/>
            <person name="Barry K.W."/>
            <person name="Cichocki N."/>
            <person name="Veneault-Fourrey C."/>
            <person name="LaButti K."/>
            <person name="Lindquist E.A."/>
            <person name="Lipzen A."/>
            <person name="Lundell T."/>
            <person name="Morin E."/>
            <person name="Murat C."/>
            <person name="Riley R."/>
            <person name="Ohm R."/>
            <person name="Sun H."/>
            <person name="Tunlid A."/>
            <person name="Henrissat B."/>
            <person name="Grigoriev I.V."/>
            <person name="Hibbett D.S."/>
            <person name="Martin F."/>
        </authorList>
    </citation>
    <scope>NUCLEOTIDE SEQUENCE [LARGE SCALE GENOMIC DNA]</scope>
    <source>
        <strain evidence="2">ATCC 200175</strain>
    </source>
</reference>
<gene>
    <name evidence="1" type="ORF">PAXINDRAFT_85878</name>
</gene>
<keyword evidence="2" id="KW-1185">Reference proteome</keyword>
<protein>
    <submittedName>
        <fullName evidence="1">Uncharacterized protein</fullName>
    </submittedName>
</protein>